<evidence type="ECO:0000313" key="2">
    <source>
        <dbReference type="EMBL" id="KAJ5116159.1"/>
    </source>
</evidence>
<reference evidence="2" key="2">
    <citation type="journal article" date="2023" name="IMA Fungus">
        <title>Comparative genomic study of the Penicillium genus elucidates a diverse pangenome and 15 lateral gene transfer events.</title>
        <authorList>
            <person name="Petersen C."/>
            <person name="Sorensen T."/>
            <person name="Nielsen M.R."/>
            <person name="Sondergaard T.E."/>
            <person name="Sorensen J.L."/>
            <person name="Fitzpatrick D.A."/>
            <person name="Frisvad J.C."/>
            <person name="Nielsen K.L."/>
        </authorList>
    </citation>
    <scope>NUCLEOTIDE SEQUENCE</scope>
    <source>
        <strain evidence="2">IBT 30069</strain>
    </source>
</reference>
<keyword evidence="3" id="KW-1185">Reference proteome</keyword>
<gene>
    <name evidence="2" type="ORF">N7456_000507</name>
</gene>
<dbReference type="OrthoDB" id="5426563at2759"/>
<feature type="compositionally biased region" description="Low complexity" evidence="1">
    <location>
        <begin position="363"/>
        <end position="373"/>
    </location>
</feature>
<feature type="region of interest" description="Disordered" evidence="1">
    <location>
        <begin position="329"/>
        <end position="381"/>
    </location>
</feature>
<comment type="caution">
    <text evidence="2">The sequence shown here is derived from an EMBL/GenBank/DDBJ whole genome shotgun (WGS) entry which is preliminary data.</text>
</comment>
<reference evidence="2" key="1">
    <citation type="submission" date="2022-11" db="EMBL/GenBank/DDBJ databases">
        <authorList>
            <person name="Petersen C."/>
        </authorList>
    </citation>
    <scope>NUCLEOTIDE SEQUENCE</scope>
    <source>
        <strain evidence="2">IBT 30069</strain>
    </source>
</reference>
<proteinExistence type="predicted"/>
<feature type="compositionally biased region" description="Polar residues" evidence="1">
    <location>
        <begin position="329"/>
        <end position="361"/>
    </location>
</feature>
<evidence type="ECO:0000256" key="1">
    <source>
        <dbReference type="SAM" id="MobiDB-lite"/>
    </source>
</evidence>
<name>A0A9W9GC55_9EURO</name>
<organism evidence="2 3">
    <name type="scientific">Penicillium angulare</name>
    <dbReference type="NCBI Taxonomy" id="116970"/>
    <lineage>
        <taxon>Eukaryota</taxon>
        <taxon>Fungi</taxon>
        <taxon>Dikarya</taxon>
        <taxon>Ascomycota</taxon>
        <taxon>Pezizomycotina</taxon>
        <taxon>Eurotiomycetes</taxon>
        <taxon>Eurotiomycetidae</taxon>
        <taxon>Eurotiales</taxon>
        <taxon>Aspergillaceae</taxon>
        <taxon>Penicillium</taxon>
    </lineage>
</organism>
<accession>A0A9W9GC55</accession>
<dbReference type="Proteomes" id="UP001149165">
    <property type="component" value="Unassembled WGS sequence"/>
</dbReference>
<dbReference type="EMBL" id="JAPQKH010000001">
    <property type="protein sequence ID" value="KAJ5116159.1"/>
    <property type="molecule type" value="Genomic_DNA"/>
</dbReference>
<feature type="region of interest" description="Disordered" evidence="1">
    <location>
        <begin position="1"/>
        <end position="32"/>
    </location>
</feature>
<protein>
    <submittedName>
        <fullName evidence="2">Uncharacterized protein</fullName>
    </submittedName>
</protein>
<evidence type="ECO:0000313" key="3">
    <source>
        <dbReference type="Proteomes" id="UP001149165"/>
    </source>
</evidence>
<dbReference type="AlphaFoldDB" id="A0A9W9GC55"/>
<feature type="region of interest" description="Disordered" evidence="1">
    <location>
        <begin position="171"/>
        <end position="191"/>
    </location>
</feature>
<sequence length="452" mass="49676">MNWTGGRLRRHSSRPGTLTKNQRESFSKSRQLTHRVPAAAVPFPGFSALPFSQSQEQVHVAESNQVNEANASQLKADSLPLPPPTKPGVLKHALLQQADWANLSLARPLDINFASAEERERFGKRRKLTDSDRQRLSLDNATRTLPGYSQCHKTGIDSSRQEIGHIQVHINGQPAGSHSRDQGDNETPNILPSSHSMLLDDEEGISPFPSGLSISQRAPQVNSWNIASCRLSLPPSHNRAPLRMQEPQPTAKNDMIESSNALDISPSQDLDSAENFMNDSIYRTQMKPLESTSPATPYQNRYASPLGNSHHFTPDDQLFPGNLQFNITPFSYQQPPRHSSRSSYGISAPSPTLILTNAPSVPTTPNAADAPDASNETKSCSWLPSLRPLPFLSPMNSRGRNPQQPAVHEIPNTVPSSPSLNVAKATHPTNPVSVEIFGQLVQLDEENNFKFS</sequence>